<comment type="caution">
    <text evidence="2">The sequence shown here is derived from an EMBL/GenBank/DDBJ whole genome shotgun (WGS) entry which is preliminary data.</text>
</comment>
<organism evidence="2 3">
    <name type="scientific">Alloscardovia theropitheci</name>
    <dbReference type="NCBI Taxonomy" id="2496842"/>
    <lineage>
        <taxon>Bacteria</taxon>
        <taxon>Bacillati</taxon>
        <taxon>Actinomycetota</taxon>
        <taxon>Actinomycetes</taxon>
        <taxon>Bifidobacteriales</taxon>
        <taxon>Bifidobacteriaceae</taxon>
        <taxon>Alloscardovia</taxon>
    </lineage>
</organism>
<dbReference type="InterPro" id="IPR010738">
    <property type="entry name" value="DUF1310"/>
</dbReference>
<protein>
    <submittedName>
        <fullName evidence="2">DUF1310 family protein</fullName>
    </submittedName>
</protein>
<reference evidence="2 3" key="1">
    <citation type="submission" date="2018-12" db="EMBL/GenBank/DDBJ databases">
        <title>Alloscrdovia theropitheci sp. nov: a novel taxon from the feces of the bleeding-herat monkey (Theropithecus geleda).</title>
        <authorList>
            <person name="Modesto M."/>
        </authorList>
    </citation>
    <scope>NUCLEOTIDE SEQUENCE [LARGE SCALE GENOMIC DNA]</scope>
    <source>
        <strain evidence="2 3">GLDI4/2</strain>
    </source>
</reference>
<evidence type="ECO:0000313" key="2">
    <source>
        <dbReference type="EMBL" id="TCD54217.1"/>
    </source>
</evidence>
<proteinExistence type="predicted"/>
<evidence type="ECO:0000256" key="1">
    <source>
        <dbReference type="SAM" id="Phobius"/>
    </source>
</evidence>
<keyword evidence="1" id="KW-0472">Membrane</keyword>
<dbReference type="Proteomes" id="UP000291289">
    <property type="component" value="Unassembled WGS sequence"/>
</dbReference>
<dbReference type="EMBL" id="RXLP01000019">
    <property type="protein sequence ID" value="TCD54217.1"/>
    <property type="molecule type" value="Genomic_DNA"/>
</dbReference>
<feature type="transmembrane region" description="Helical" evidence="1">
    <location>
        <begin position="21"/>
        <end position="42"/>
    </location>
</feature>
<dbReference type="OrthoDB" id="2235740at2"/>
<name>A0A4R0QVJ0_9BIFI</name>
<accession>A0A4R0QVJ0</accession>
<dbReference type="Pfam" id="PF07006">
    <property type="entry name" value="DUF1310"/>
    <property type="match status" value="1"/>
</dbReference>
<evidence type="ECO:0000313" key="3">
    <source>
        <dbReference type="Proteomes" id="UP000291289"/>
    </source>
</evidence>
<keyword evidence="3" id="KW-1185">Reference proteome</keyword>
<dbReference type="RefSeq" id="WP_131283845.1">
    <property type="nucleotide sequence ID" value="NZ_RXLP01000019.1"/>
</dbReference>
<keyword evidence="1" id="KW-1133">Transmembrane helix</keyword>
<dbReference type="AlphaFoldDB" id="A0A4R0QVJ0"/>
<gene>
    <name evidence="2" type="ORF">EJ419_04015</name>
</gene>
<sequence length="146" mass="16479">MRTINLEPFMRVGAFIRKYRIVFIIIAVVVSVVGVVMVPQMVEKQYMYSVVMGSEGRKLIEDMLHRADPNALTDKGRIKSYRIKSDTIEHNPMGGIMVRIVLNNDPEMELHVIIEQEPGNDNLIAFEQGISGKAAEMYRELGALGD</sequence>
<keyword evidence="1" id="KW-0812">Transmembrane</keyword>